<feature type="transmembrane region" description="Helical" evidence="6">
    <location>
        <begin position="120"/>
        <end position="144"/>
    </location>
</feature>
<evidence type="ECO:0000256" key="3">
    <source>
        <dbReference type="ARBA" id="ARBA00023180"/>
    </source>
</evidence>
<sequence length="236" mass="25531">EMVQGFKVEQPQGKVVVTAGETITLTCTVSGDRPVIGPVKWLKGWGSGNETVYADTGSFPRVTRAVSGSNTDFSISISNAQPEDDGIYYCVKFRRTVTADVDEVFQRGKGTEVSLHGSTLVPIMVAAAVLLFLLLVLCIVFCMYRRKRRDKAKRPCPASPAAVGNFSPTPKLCETNGTPRSKVLDTETSHQPSQQSSKEDNDIQYADLQLLPQAAGHRRSPGTACSEYASVMVAAK</sequence>
<dbReference type="InterPro" id="IPR007110">
    <property type="entry name" value="Ig-like_dom"/>
</dbReference>
<dbReference type="InterPro" id="IPR036179">
    <property type="entry name" value="Ig-like_dom_sf"/>
</dbReference>
<dbReference type="Gene3D" id="1.20.5.900">
    <property type="entry name" value="transmembrane domain of human cd4"/>
    <property type="match status" value="1"/>
</dbReference>
<proteinExistence type="predicted"/>
<keyword evidence="2" id="KW-1015">Disulfide bond</keyword>
<dbReference type="SUPFAM" id="SSF48726">
    <property type="entry name" value="Immunoglobulin"/>
    <property type="match status" value="1"/>
</dbReference>
<dbReference type="Proteomes" id="UP000557426">
    <property type="component" value="Unassembled WGS sequence"/>
</dbReference>
<dbReference type="EMBL" id="VZTU01032143">
    <property type="protein sequence ID" value="NXT85006.1"/>
    <property type="molecule type" value="Genomic_DNA"/>
</dbReference>
<keyword evidence="6" id="KW-1133">Transmembrane helix</keyword>
<evidence type="ECO:0000256" key="5">
    <source>
        <dbReference type="SAM" id="MobiDB-lite"/>
    </source>
</evidence>
<feature type="non-terminal residue" evidence="8">
    <location>
        <position position="236"/>
    </location>
</feature>
<keyword evidence="3" id="KW-0325">Glycoprotein</keyword>
<evidence type="ECO:0000256" key="4">
    <source>
        <dbReference type="ARBA" id="ARBA00023319"/>
    </source>
</evidence>
<comment type="caution">
    <text evidence="8">The sequence shown here is derived from an EMBL/GenBank/DDBJ whole genome shotgun (WGS) entry which is preliminary data.</text>
</comment>
<evidence type="ECO:0000313" key="9">
    <source>
        <dbReference type="Proteomes" id="UP000557426"/>
    </source>
</evidence>
<dbReference type="PANTHER" id="PTHR19971">
    <property type="entry name" value="SIGNAL-REGULATORY PROTEIN BETA"/>
    <property type="match status" value="1"/>
</dbReference>
<dbReference type="InterPro" id="IPR051755">
    <property type="entry name" value="Ig-like_CS_Receptor"/>
</dbReference>
<dbReference type="Pfam" id="PF07686">
    <property type="entry name" value="V-set"/>
    <property type="match status" value="1"/>
</dbReference>
<dbReference type="PROSITE" id="PS50835">
    <property type="entry name" value="IG_LIKE"/>
    <property type="match status" value="1"/>
</dbReference>
<feature type="region of interest" description="Disordered" evidence="5">
    <location>
        <begin position="167"/>
        <end position="202"/>
    </location>
</feature>
<name>A0A7L3FVJ0_9GRUI</name>
<evidence type="ECO:0000256" key="6">
    <source>
        <dbReference type="SAM" id="Phobius"/>
    </source>
</evidence>
<accession>A0A7L3FVJ0</accession>
<evidence type="ECO:0000313" key="8">
    <source>
        <dbReference type="EMBL" id="NXT85006.1"/>
    </source>
</evidence>
<protein>
    <submittedName>
        <fullName evidence="8">SHPS1 phosphatase</fullName>
    </submittedName>
</protein>
<dbReference type="InterPro" id="IPR003599">
    <property type="entry name" value="Ig_sub"/>
</dbReference>
<feature type="domain" description="Ig-like" evidence="7">
    <location>
        <begin position="1"/>
        <end position="90"/>
    </location>
</feature>
<reference evidence="8 9" key="1">
    <citation type="submission" date="2019-09" db="EMBL/GenBank/DDBJ databases">
        <title>Bird 10,000 Genomes (B10K) Project - Family phase.</title>
        <authorList>
            <person name="Zhang G."/>
        </authorList>
    </citation>
    <scope>NUCLEOTIDE SEQUENCE [LARGE SCALE GENOMIC DNA]</scope>
    <source>
        <strain evidence="8">B10K-DU-011-47</strain>
        <tissue evidence="8">Mixed tissue sample</tissue>
    </source>
</reference>
<dbReference type="InterPro" id="IPR013106">
    <property type="entry name" value="Ig_V-set"/>
</dbReference>
<keyword evidence="1" id="KW-0732">Signal</keyword>
<keyword evidence="6" id="KW-0472">Membrane</keyword>
<keyword evidence="4" id="KW-0393">Immunoglobulin domain</keyword>
<gene>
    <name evidence="8" type="primary">Sirpa</name>
    <name evidence="8" type="ORF">ZAPATR_R03334</name>
</gene>
<organism evidence="8 9">
    <name type="scientific">Zapornia atra</name>
    <name type="common">Henderson crake</name>
    <dbReference type="NCBI Taxonomy" id="2585822"/>
    <lineage>
        <taxon>Eukaryota</taxon>
        <taxon>Metazoa</taxon>
        <taxon>Chordata</taxon>
        <taxon>Craniata</taxon>
        <taxon>Vertebrata</taxon>
        <taxon>Euteleostomi</taxon>
        <taxon>Archelosauria</taxon>
        <taxon>Archosauria</taxon>
        <taxon>Dinosauria</taxon>
        <taxon>Saurischia</taxon>
        <taxon>Theropoda</taxon>
        <taxon>Coelurosauria</taxon>
        <taxon>Aves</taxon>
        <taxon>Neognathae</taxon>
        <taxon>Neoaves</taxon>
        <taxon>Gruiformes</taxon>
        <taxon>Rallidae</taxon>
        <taxon>Zapornia</taxon>
    </lineage>
</organism>
<evidence type="ECO:0000256" key="1">
    <source>
        <dbReference type="ARBA" id="ARBA00022729"/>
    </source>
</evidence>
<dbReference type="SMART" id="SM00409">
    <property type="entry name" value="IG"/>
    <property type="match status" value="1"/>
</dbReference>
<keyword evidence="6" id="KW-0812">Transmembrane</keyword>
<dbReference type="AlphaFoldDB" id="A0A7L3FVJ0"/>
<evidence type="ECO:0000256" key="2">
    <source>
        <dbReference type="ARBA" id="ARBA00023157"/>
    </source>
</evidence>
<dbReference type="Pfam" id="PF12104">
    <property type="entry name" value="Tcell_CD4_C"/>
    <property type="match status" value="1"/>
</dbReference>
<dbReference type="Gene3D" id="2.60.40.10">
    <property type="entry name" value="Immunoglobulins"/>
    <property type="match status" value="1"/>
</dbReference>
<feature type="non-terminal residue" evidence="8">
    <location>
        <position position="1"/>
    </location>
</feature>
<evidence type="ECO:0000259" key="7">
    <source>
        <dbReference type="PROSITE" id="PS50835"/>
    </source>
</evidence>
<keyword evidence="9" id="KW-1185">Reference proteome</keyword>
<dbReference type="FunFam" id="2.60.40.10:FF:000295">
    <property type="entry name" value="Tyrosine-protein phosphatase non-receptor type substrate 1"/>
    <property type="match status" value="1"/>
</dbReference>
<dbReference type="InterPro" id="IPR021963">
    <property type="entry name" value="Tcell_CD4_Cterm"/>
</dbReference>
<dbReference type="InterPro" id="IPR013783">
    <property type="entry name" value="Ig-like_fold"/>
</dbReference>
<dbReference type="SMART" id="SM00406">
    <property type="entry name" value="IGv"/>
    <property type="match status" value="1"/>
</dbReference>